<evidence type="ECO:0000313" key="4">
    <source>
        <dbReference type="EMBL" id="PIK19297.1"/>
    </source>
</evidence>
<feature type="binding site" evidence="3">
    <location>
        <position position="145"/>
    </location>
    <ligand>
        <name>a divalent metal cation</name>
        <dbReference type="ChEBI" id="CHEBI:60240"/>
        <label>2</label>
    </ligand>
</feature>
<feature type="binding site" evidence="3">
    <location>
        <position position="122"/>
    </location>
    <ligand>
        <name>a divalent metal cation</name>
        <dbReference type="ChEBI" id="CHEBI:60240"/>
        <label>2</label>
    </ligand>
</feature>
<accession>A0A2G8I7A8</accession>
<dbReference type="RefSeq" id="WP_099836721.1">
    <property type="nucleotide sequence ID" value="NZ_PEKN01000002.1"/>
</dbReference>
<feature type="binding site" evidence="3">
    <location>
        <position position="86"/>
    </location>
    <ligand>
        <name>a divalent metal cation</name>
        <dbReference type="ChEBI" id="CHEBI:60240"/>
        <label>1</label>
    </ligand>
</feature>
<dbReference type="PIRSF" id="PIRSF005902">
    <property type="entry name" value="DNase_TatD"/>
    <property type="match status" value="1"/>
</dbReference>
<dbReference type="EMBL" id="PEKN01000002">
    <property type="protein sequence ID" value="PIK19297.1"/>
    <property type="molecule type" value="Genomic_DNA"/>
</dbReference>
<keyword evidence="2 4" id="KW-0378">Hydrolase</keyword>
<dbReference type="InterPro" id="IPR018228">
    <property type="entry name" value="DNase_TatD-rel_CS"/>
</dbReference>
<evidence type="ECO:0000256" key="1">
    <source>
        <dbReference type="ARBA" id="ARBA00009275"/>
    </source>
</evidence>
<dbReference type="Proteomes" id="UP000230046">
    <property type="component" value="Unassembled WGS sequence"/>
</dbReference>
<name>A0A2G8I7A8_PREIN</name>
<comment type="similarity">
    <text evidence="1">Belongs to the metallo-dependent hydrolases superfamily. TatD-type hydrolase family.</text>
</comment>
<dbReference type="PANTHER" id="PTHR46124:SF2">
    <property type="entry name" value="D-AMINOACYL-TRNA DEACYLASE"/>
    <property type="match status" value="1"/>
</dbReference>
<dbReference type="InterPro" id="IPR032466">
    <property type="entry name" value="Metal_Hydrolase"/>
</dbReference>
<organism evidence="4 5">
    <name type="scientific">Prevotella intermedia</name>
    <dbReference type="NCBI Taxonomy" id="28131"/>
    <lineage>
        <taxon>Bacteria</taxon>
        <taxon>Pseudomonadati</taxon>
        <taxon>Bacteroidota</taxon>
        <taxon>Bacteroidia</taxon>
        <taxon>Bacteroidales</taxon>
        <taxon>Prevotellaceae</taxon>
        <taxon>Prevotella</taxon>
    </lineage>
</organism>
<dbReference type="GO" id="GO:0016788">
    <property type="term" value="F:hydrolase activity, acting on ester bonds"/>
    <property type="evidence" value="ECO:0007669"/>
    <property type="project" value="InterPro"/>
</dbReference>
<dbReference type="Gene3D" id="3.20.20.140">
    <property type="entry name" value="Metal-dependent hydrolases"/>
    <property type="match status" value="1"/>
</dbReference>
<sequence>MEYLYDTHFHLDLQKDRTAAIREIEENKIYTIAVTNLPDLYRKESGEIASKYIRFALGFHPELIHQYKNQIPLMWEFLPEARYIGEVGLDFVDTTYKNEQIAFFNELIERCRFDRDKIITIHSRRAVRQVLRIIGNNYRFKPILHWFTGSNDEILEAVDAGFYFSINGAMMTSKRFLALLPLIPKERLLLETDSPFTYCQKTHSHTLDNIMRLIKKEKENVDLWCNLKTILS</sequence>
<dbReference type="SUPFAM" id="SSF51556">
    <property type="entry name" value="Metallo-dependent hydrolases"/>
    <property type="match status" value="1"/>
</dbReference>
<dbReference type="GO" id="GO:0046872">
    <property type="term" value="F:metal ion binding"/>
    <property type="evidence" value="ECO:0007669"/>
    <property type="project" value="UniProtKB-KW"/>
</dbReference>
<dbReference type="PROSITE" id="PS01137">
    <property type="entry name" value="TATD_1"/>
    <property type="match status" value="1"/>
</dbReference>
<protein>
    <submittedName>
        <fullName evidence="4">Hydrolase</fullName>
    </submittedName>
</protein>
<dbReference type="InterPro" id="IPR001130">
    <property type="entry name" value="TatD-like"/>
</dbReference>
<evidence type="ECO:0000256" key="2">
    <source>
        <dbReference type="ARBA" id="ARBA00022801"/>
    </source>
</evidence>
<reference evidence="4 5" key="1">
    <citation type="submission" date="2017-11" db="EMBL/GenBank/DDBJ databases">
        <title>Genome sequencing of Prevotella intermedia KCOM 1653.</title>
        <authorList>
            <person name="Kook J.-K."/>
            <person name="Park S.-N."/>
            <person name="Lim Y.K."/>
        </authorList>
    </citation>
    <scope>NUCLEOTIDE SEQUENCE [LARGE SCALE GENOMIC DNA]</scope>
    <source>
        <strain evidence="4 5">KCOM 1653</strain>
    </source>
</reference>
<feature type="binding site" evidence="3">
    <location>
        <position position="10"/>
    </location>
    <ligand>
        <name>a divalent metal cation</name>
        <dbReference type="ChEBI" id="CHEBI:60240"/>
        <label>1</label>
    </ligand>
</feature>
<proteinExistence type="inferred from homology"/>
<feature type="binding site" evidence="3">
    <location>
        <position position="193"/>
    </location>
    <ligand>
        <name>a divalent metal cation</name>
        <dbReference type="ChEBI" id="CHEBI:60240"/>
        <label>1</label>
    </ligand>
</feature>
<evidence type="ECO:0000256" key="3">
    <source>
        <dbReference type="PIRSR" id="PIRSR005902-1"/>
    </source>
</evidence>
<evidence type="ECO:0000313" key="5">
    <source>
        <dbReference type="Proteomes" id="UP000230046"/>
    </source>
</evidence>
<comment type="caution">
    <text evidence="4">The sequence shown here is derived from an EMBL/GenBank/DDBJ whole genome shotgun (WGS) entry which is preliminary data.</text>
</comment>
<gene>
    <name evidence="4" type="ORF">CTI18_10090</name>
</gene>
<dbReference type="AlphaFoldDB" id="A0A2G8I7A8"/>
<dbReference type="PANTHER" id="PTHR46124">
    <property type="entry name" value="D-AMINOACYL-TRNA DEACYLASE"/>
    <property type="match status" value="1"/>
</dbReference>
<dbReference type="PROSITE" id="PS01091">
    <property type="entry name" value="TATD_3"/>
    <property type="match status" value="1"/>
</dbReference>
<dbReference type="Pfam" id="PF01026">
    <property type="entry name" value="TatD_DNase"/>
    <property type="match status" value="1"/>
</dbReference>
<keyword evidence="3" id="KW-0479">Metal-binding</keyword>
<feature type="binding site" evidence="3">
    <location>
        <position position="8"/>
    </location>
    <ligand>
        <name>a divalent metal cation</name>
        <dbReference type="ChEBI" id="CHEBI:60240"/>
        <label>1</label>
    </ligand>
</feature>